<reference evidence="2 3" key="1">
    <citation type="journal article" date="2024" name="J. Plant Pathol.">
        <title>Sequence and assembly of the genome of Seiridium unicorne, isolate CBS 538.82, causal agent of cypress canker disease.</title>
        <authorList>
            <person name="Scali E."/>
            <person name="Rocca G.D."/>
            <person name="Danti R."/>
            <person name="Garbelotto M."/>
            <person name="Barberini S."/>
            <person name="Baroncelli R."/>
            <person name="Emiliani G."/>
        </authorList>
    </citation>
    <scope>NUCLEOTIDE SEQUENCE [LARGE SCALE GENOMIC DNA]</scope>
    <source>
        <strain evidence="2 3">BM-138-508</strain>
    </source>
</reference>
<name>A0ABR2V4Y1_9PEZI</name>
<keyword evidence="3" id="KW-1185">Reference proteome</keyword>
<proteinExistence type="predicted"/>
<dbReference type="Proteomes" id="UP001408356">
    <property type="component" value="Unassembled WGS sequence"/>
</dbReference>
<protein>
    <submittedName>
        <fullName evidence="2">Uncharacterized protein</fullName>
    </submittedName>
</protein>
<gene>
    <name evidence="2" type="ORF">SUNI508_05267</name>
</gene>
<comment type="caution">
    <text evidence="2">The sequence shown here is derived from an EMBL/GenBank/DDBJ whole genome shotgun (WGS) entry which is preliminary data.</text>
</comment>
<evidence type="ECO:0000313" key="2">
    <source>
        <dbReference type="EMBL" id="KAK9421967.1"/>
    </source>
</evidence>
<organism evidence="2 3">
    <name type="scientific">Seiridium unicorne</name>
    <dbReference type="NCBI Taxonomy" id="138068"/>
    <lineage>
        <taxon>Eukaryota</taxon>
        <taxon>Fungi</taxon>
        <taxon>Dikarya</taxon>
        <taxon>Ascomycota</taxon>
        <taxon>Pezizomycotina</taxon>
        <taxon>Sordariomycetes</taxon>
        <taxon>Xylariomycetidae</taxon>
        <taxon>Amphisphaeriales</taxon>
        <taxon>Sporocadaceae</taxon>
        <taxon>Seiridium</taxon>
    </lineage>
</organism>
<evidence type="ECO:0000256" key="1">
    <source>
        <dbReference type="SAM" id="MobiDB-lite"/>
    </source>
</evidence>
<evidence type="ECO:0000313" key="3">
    <source>
        <dbReference type="Proteomes" id="UP001408356"/>
    </source>
</evidence>
<accession>A0ABR2V4Y1</accession>
<feature type="compositionally biased region" description="Polar residues" evidence="1">
    <location>
        <begin position="125"/>
        <end position="139"/>
    </location>
</feature>
<feature type="region of interest" description="Disordered" evidence="1">
    <location>
        <begin position="125"/>
        <end position="159"/>
    </location>
</feature>
<dbReference type="EMBL" id="JARVKF010000146">
    <property type="protein sequence ID" value="KAK9421967.1"/>
    <property type="molecule type" value="Genomic_DNA"/>
</dbReference>
<sequence length="344" mass="37770">MDIPTGASPQIRTTRLRTRKVLDNLGGLDDIGAGNQVDVMQSGSICNGARGVSPNMVQRHPEPLHTARSPAGQTDRIVSCSKRTETRGEMIALQSFVLPEQLFTTNLPSNWDPCVPCTDVAYQGSPPTSGHTAASSGRRAQTPAVKEDPGPWTNPDWSADAWSRGSWGPGTTFPSQFHASAANPFRSDLPRSKQPEAGTWKLALLVSQEDEVLLRAWHSKSICREISKRLPEAGAIWGVVELGFHCYHTGSFQTIYFAADWSSLCSTFAHDGGRCGVSMSQPLVVRQYRRAAMQWSADFQMDVPCQEPCRPVLARQPACGSRESKGASRFDEVWAIRKHHGWRA</sequence>